<organism evidence="1 2">
    <name type="scientific">Dentiscutata heterogama</name>
    <dbReference type="NCBI Taxonomy" id="1316150"/>
    <lineage>
        <taxon>Eukaryota</taxon>
        <taxon>Fungi</taxon>
        <taxon>Fungi incertae sedis</taxon>
        <taxon>Mucoromycota</taxon>
        <taxon>Glomeromycotina</taxon>
        <taxon>Glomeromycetes</taxon>
        <taxon>Diversisporales</taxon>
        <taxon>Gigasporaceae</taxon>
        <taxon>Dentiscutata</taxon>
    </lineage>
</organism>
<dbReference type="EMBL" id="CAJVPU010013097">
    <property type="protein sequence ID" value="CAG8629592.1"/>
    <property type="molecule type" value="Genomic_DNA"/>
</dbReference>
<comment type="caution">
    <text evidence="1">The sequence shown here is derived from an EMBL/GenBank/DDBJ whole genome shotgun (WGS) entry which is preliminary data.</text>
</comment>
<protein>
    <submittedName>
        <fullName evidence="1">946_t:CDS:1</fullName>
    </submittedName>
</protein>
<accession>A0ACA9N224</accession>
<evidence type="ECO:0000313" key="1">
    <source>
        <dbReference type="EMBL" id="CAG8629592.1"/>
    </source>
</evidence>
<evidence type="ECO:0000313" key="2">
    <source>
        <dbReference type="Proteomes" id="UP000789702"/>
    </source>
</evidence>
<dbReference type="Proteomes" id="UP000789702">
    <property type="component" value="Unassembled WGS sequence"/>
</dbReference>
<name>A0ACA9N224_9GLOM</name>
<keyword evidence="2" id="KW-1185">Reference proteome</keyword>
<gene>
    <name evidence="1" type="ORF">DHETER_LOCUS8347</name>
</gene>
<reference evidence="1" key="1">
    <citation type="submission" date="2021-06" db="EMBL/GenBank/DDBJ databases">
        <authorList>
            <person name="Kallberg Y."/>
            <person name="Tangrot J."/>
            <person name="Rosling A."/>
        </authorList>
    </citation>
    <scope>NUCLEOTIDE SEQUENCE</scope>
    <source>
        <strain evidence="1">IL203A</strain>
    </source>
</reference>
<feature type="non-terminal residue" evidence="1">
    <location>
        <position position="1"/>
    </location>
</feature>
<proteinExistence type="predicted"/>
<sequence>LTMISKRAHLYKRAVKKRVPSDFILYKNQNKLNPNQAKEAYRNLTKDVRIAFERQAEMLRLEADSNFIVLDETFVLDKTFFKDTSEQVDDTNETVSTVSTVNEDTSKRVDDTNATVSTINGSETKLCPHFNNVTNNSSSLEQPIFQTSCEDLMIQNEISFIYGNEENILI</sequence>